<evidence type="ECO:0000313" key="1">
    <source>
        <dbReference type="EMBL" id="KAH7903904.1"/>
    </source>
</evidence>
<evidence type="ECO:0000313" key="2">
    <source>
        <dbReference type="Proteomes" id="UP000790377"/>
    </source>
</evidence>
<reference evidence="1" key="1">
    <citation type="journal article" date="2021" name="New Phytol.">
        <title>Evolutionary innovations through gain and loss of genes in the ectomycorrhizal Boletales.</title>
        <authorList>
            <person name="Wu G."/>
            <person name="Miyauchi S."/>
            <person name="Morin E."/>
            <person name="Kuo A."/>
            <person name="Drula E."/>
            <person name="Varga T."/>
            <person name="Kohler A."/>
            <person name="Feng B."/>
            <person name="Cao Y."/>
            <person name="Lipzen A."/>
            <person name="Daum C."/>
            <person name="Hundley H."/>
            <person name="Pangilinan J."/>
            <person name="Johnson J."/>
            <person name="Barry K."/>
            <person name="LaButti K."/>
            <person name="Ng V."/>
            <person name="Ahrendt S."/>
            <person name="Min B."/>
            <person name="Choi I.G."/>
            <person name="Park H."/>
            <person name="Plett J.M."/>
            <person name="Magnuson J."/>
            <person name="Spatafora J.W."/>
            <person name="Nagy L.G."/>
            <person name="Henrissat B."/>
            <person name="Grigoriev I.V."/>
            <person name="Yang Z.L."/>
            <person name="Xu J."/>
            <person name="Martin F.M."/>
        </authorList>
    </citation>
    <scope>NUCLEOTIDE SEQUENCE</scope>
    <source>
        <strain evidence="1">ATCC 28755</strain>
    </source>
</reference>
<proteinExistence type="predicted"/>
<keyword evidence="2" id="KW-1185">Reference proteome</keyword>
<dbReference type="Proteomes" id="UP000790377">
    <property type="component" value="Unassembled WGS sequence"/>
</dbReference>
<accession>A0ACB7ZT96</accession>
<name>A0ACB7ZT96_9AGAM</name>
<comment type="caution">
    <text evidence="1">The sequence shown here is derived from an EMBL/GenBank/DDBJ whole genome shotgun (WGS) entry which is preliminary data.</text>
</comment>
<gene>
    <name evidence="1" type="ORF">BJ138DRAFT_1119934</name>
</gene>
<protein>
    <submittedName>
        <fullName evidence="1">Uncharacterized protein</fullName>
    </submittedName>
</protein>
<dbReference type="EMBL" id="MU268700">
    <property type="protein sequence ID" value="KAH7903904.1"/>
    <property type="molecule type" value="Genomic_DNA"/>
</dbReference>
<sequence>MAENIICAGCSRVFTTSGHNRHLAQTTNPQCITIYQDLYAYLPASDSDGDDTFPNPSGTSVSDPEPDGTDNGEMESDPNNGAGGSFGGDYFGPYDEDEFDWPDIGENGSNGEDANEGSDEDEEELEWPDHHHDGRESGTGVEPERDNDEINKDGADFNDEEDEGLGDSDNQTQNQLNRQVRELAEQQLGRGPYIDVFPSKTAGAIFNRTPKKIYKTYQHGLGQPTNIWAPFASRVDYEVARWAKLRGSGSTAFSDLLKINGVCEQLGLSYRDSRQLNQIIDKKLPARRPQFQREEIEIAGEFYDVYFRDIVECVKALYGDPEFARYLVFTPERHYSDADRTMRMYHDLHTGKWWWDTQNKLEAEKPGATIIPIILSSDKTQVTMFRNKSAYPIYMTIGNIPKDIRRKPSHHAQILLAYLPTTRLDHITNQAARRRTLANLFHACMSRVVQPLKDIGHSGMAMTSGDGLTRRAHPLLACYVGDYPEQILVSGTITGDCPKCTIPHNELGSKDAPFELRDLAQILEILKTIDDDPVGFTKNCREKRIKPIFHPFWEGLPFANIFESITPDILHQVYQGMIKHLIAWIKQAYGEAELDARCRRLPPNHNIRLFMKGISGLARVSGTEHNQICRFLLGIIIDIRLPNNASPVRLVRAVRALLDFLYLSQYPCHTEETLRLLDKALNRFHDNKGIFVDLGIRTTFELPKLHSYRHYIRMIQQYGTTDNYNTEYTERLHIDLAKDAYRATNHKDEFAQMTVWLE</sequence>
<organism evidence="1 2">
    <name type="scientific">Hygrophoropsis aurantiaca</name>
    <dbReference type="NCBI Taxonomy" id="72124"/>
    <lineage>
        <taxon>Eukaryota</taxon>
        <taxon>Fungi</taxon>
        <taxon>Dikarya</taxon>
        <taxon>Basidiomycota</taxon>
        <taxon>Agaricomycotina</taxon>
        <taxon>Agaricomycetes</taxon>
        <taxon>Agaricomycetidae</taxon>
        <taxon>Boletales</taxon>
        <taxon>Coniophorineae</taxon>
        <taxon>Hygrophoropsidaceae</taxon>
        <taxon>Hygrophoropsis</taxon>
    </lineage>
</organism>